<accession>A0A250XEX6</accession>
<dbReference type="OrthoDB" id="409136at2759"/>
<feature type="transmembrane region" description="Helical" evidence="2">
    <location>
        <begin position="168"/>
        <end position="184"/>
    </location>
</feature>
<dbReference type="GO" id="GO:0005634">
    <property type="term" value="C:nucleus"/>
    <property type="evidence" value="ECO:0007669"/>
    <property type="project" value="TreeGrafter"/>
</dbReference>
<dbReference type="Gene3D" id="3.40.30.10">
    <property type="entry name" value="Glutaredoxin"/>
    <property type="match status" value="1"/>
</dbReference>
<dbReference type="PROSITE" id="PS51352">
    <property type="entry name" value="THIOREDOXIN_2"/>
    <property type="match status" value="1"/>
</dbReference>
<organism evidence="4 5">
    <name type="scientific">Chlamydomonas eustigma</name>
    <dbReference type="NCBI Taxonomy" id="1157962"/>
    <lineage>
        <taxon>Eukaryota</taxon>
        <taxon>Viridiplantae</taxon>
        <taxon>Chlorophyta</taxon>
        <taxon>core chlorophytes</taxon>
        <taxon>Chlorophyceae</taxon>
        <taxon>CS clade</taxon>
        <taxon>Chlamydomonadales</taxon>
        <taxon>Chlamydomonadaceae</taxon>
        <taxon>Chlamydomonas</taxon>
    </lineage>
</organism>
<comment type="caution">
    <text evidence="4">The sequence shown here is derived from an EMBL/GenBank/DDBJ whole genome shotgun (WGS) entry which is preliminary data.</text>
</comment>
<dbReference type="GO" id="GO:0004791">
    <property type="term" value="F:thioredoxin-disulfide reductase (NADPH) activity"/>
    <property type="evidence" value="ECO:0007669"/>
    <property type="project" value="TreeGrafter"/>
</dbReference>
<dbReference type="SUPFAM" id="SSF52833">
    <property type="entry name" value="Thioredoxin-like"/>
    <property type="match status" value="1"/>
</dbReference>
<keyword evidence="2" id="KW-0812">Transmembrane</keyword>
<feature type="region of interest" description="Disordered" evidence="1">
    <location>
        <begin position="136"/>
        <end position="156"/>
    </location>
</feature>
<dbReference type="InterPro" id="IPR012336">
    <property type="entry name" value="Thioredoxin-like_fold"/>
</dbReference>
<evidence type="ECO:0000256" key="1">
    <source>
        <dbReference type="SAM" id="MobiDB-lite"/>
    </source>
</evidence>
<reference evidence="4 5" key="1">
    <citation type="submission" date="2017-08" db="EMBL/GenBank/DDBJ databases">
        <title>Acidophilic green algal genome provides insights into adaptation to an acidic environment.</title>
        <authorList>
            <person name="Hirooka S."/>
            <person name="Hirose Y."/>
            <person name="Kanesaki Y."/>
            <person name="Higuchi S."/>
            <person name="Fujiwara T."/>
            <person name="Onuma R."/>
            <person name="Era A."/>
            <person name="Ohbayashi R."/>
            <person name="Uzuka A."/>
            <person name="Nozaki H."/>
            <person name="Yoshikawa H."/>
            <person name="Miyagishima S.Y."/>
        </authorList>
    </citation>
    <scope>NUCLEOTIDE SEQUENCE [LARGE SCALE GENOMIC DNA]</scope>
    <source>
        <strain evidence="4 5">NIES-2499</strain>
    </source>
</reference>
<evidence type="ECO:0000259" key="3">
    <source>
        <dbReference type="PROSITE" id="PS51352"/>
    </source>
</evidence>
<feature type="domain" description="Thioredoxin" evidence="3">
    <location>
        <begin position="22"/>
        <end position="157"/>
    </location>
</feature>
<dbReference type="PANTHER" id="PTHR46472:SF1">
    <property type="entry name" value="NUCLEOREDOXIN"/>
    <property type="match status" value="1"/>
</dbReference>
<dbReference type="InterPro" id="IPR013766">
    <property type="entry name" value="Thioredoxin_domain"/>
</dbReference>
<keyword evidence="5" id="KW-1185">Reference proteome</keyword>
<dbReference type="AlphaFoldDB" id="A0A250XEX6"/>
<name>A0A250XEX6_9CHLO</name>
<dbReference type="EMBL" id="BEGY01000067">
    <property type="protein sequence ID" value="GAX81613.1"/>
    <property type="molecule type" value="Genomic_DNA"/>
</dbReference>
<dbReference type="GO" id="GO:0031397">
    <property type="term" value="P:negative regulation of protein ubiquitination"/>
    <property type="evidence" value="ECO:0007669"/>
    <property type="project" value="TreeGrafter"/>
</dbReference>
<dbReference type="CDD" id="cd02964">
    <property type="entry name" value="TryX_like_family"/>
    <property type="match status" value="1"/>
</dbReference>
<protein>
    <recommendedName>
        <fullName evidence="3">Thioredoxin domain-containing protein</fullName>
    </recommendedName>
</protein>
<dbReference type="GO" id="GO:0030178">
    <property type="term" value="P:negative regulation of Wnt signaling pathway"/>
    <property type="evidence" value="ECO:0007669"/>
    <property type="project" value="TreeGrafter"/>
</dbReference>
<gene>
    <name evidence="4" type="ORF">CEUSTIGMA_g9041.t1</name>
</gene>
<dbReference type="InterPro" id="IPR036249">
    <property type="entry name" value="Thioredoxin-like_sf"/>
</dbReference>
<sequence length="188" mass="21082">MAEDRSSQISLHHCLGDTLQIKKEGRPATASTSSVVDGKYVGLYFSAHWCPPCRGFTPRLRQTYEGLLKEGKPFEVVFVSLDRSQQQFDEYYGEMPWAALPFDSNIKKTLASRFGVASIPTFVMISPEGHVLSKNAKSSVTNNPKGFPWEGEDDLRGAPGGGGSNMRWIVWAFLVFYVVYTLFFRQGR</sequence>
<evidence type="ECO:0000256" key="2">
    <source>
        <dbReference type="SAM" id="Phobius"/>
    </source>
</evidence>
<dbReference type="Pfam" id="PF13905">
    <property type="entry name" value="Thioredoxin_8"/>
    <property type="match status" value="1"/>
</dbReference>
<keyword evidence="2" id="KW-1133">Transmembrane helix</keyword>
<dbReference type="PANTHER" id="PTHR46472">
    <property type="entry name" value="NUCLEOREDOXIN"/>
    <property type="match status" value="1"/>
</dbReference>
<evidence type="ECO:0000313" key="5">
    <source>
        <dbReference type="Proteomes" id="UP000232323"/>
    </source>
</evidence>
<evidence type="ECO:0000313" key="4">
    <source>
        <dbReference type="EMBL" id="GAX81613.1"/>
    </source>
</evidence>
<keyword evidence="2" id="KW-0472">Membrane</keyword>
<proteinExistence type="predicted"/>
<dbReference type="Proteomes" id="UP000232323">
    <property type="component" value="Unassembled WGS sequence"/>
</dbReference>